<dbReference type="AlphaFoldDB" id="A0A225DXP8"/>
<feature type="repeat" description="TPR" evidence="1">
    <location>
        <begin position="70"/>
        <end position="103"/>
    </location>
</feature>
<dbReference type="SUPFAM" id="SSF48452">
    <property type="entry name" value="TPR-like"/>
    <property type="match status" value="1"/>
</dbReference>
<name>A0A225DXP8_9BACT</name>
<dbReference type="EMBL" id="NIDE01000004">
    <property type="protein sequence ID" value="OWK43308.1"/>
    <property type="molecule type" value="Genomic_DNA"/>
</dbReference>
<feature type="transmembrane region" description="Helical" evidence="2">
    <location>
        <begin position="254"/>
        <end position="270"/>
    </location>
</feature>
<dbReference type="SMART" id="SM00028">
    <property type="entry name" value="TPR"/>
    <property type="match status" value="5"/>
</dbReference>
<protein>
    <submittedName>
        <fullName evidence="3">TPR domain protein, putative component of TonB system</fullName>
    </submittedName>
</protein>
<sequence length="410" mass="45566">MDALRRRAEVLLYELNRPADAEPLIRDALAADPKNAHLHCMLSHSLRCRNRPWAAIQAAREAVGLSPEWAYAHYTLGMARVANAAWHGAVRSFREAIRCNPSDADYYYWLAVSLRADGFKKRAQKVIEDGLLVAPDHTRCLNILAACLTERGKCSEAVRVLTRSLAIDPLKVETHVGLGKVLLLQWRLFRAAWHLQAATRLAPTDQTCQQWLRDAVARLSHLIYWPVFVLLVLAVGTPAVYLDIWLRPAETDNVVCAVFSASVTLGLLGFRRRFREAVTLFPLRLGQEVHTRADRRYAVAGLLAYSVTLATSITVAAMGPRLPPAGSELFPLFAGCTFPLVPVLVWLDWRTRHPNLSRAGVTLLIAVQVAVIMAALLPVAGPMRDLMFITAFFLTCIFWVLPLGGNLIDA</sequence>
<dbReference type="Gene3D" id="1.25.40.10">
    <property type="entry name" value="Tetratricopeptide repeat domain"/>
    <property type="match status" value="1"/>
</dbReference>
<gene>
    <name evidence="3" type="ORF">FRUB_02907</name>
</gene>
<feature type="transmembrane region" description="Helical" evidence="2">
    <location>
        <begin position="297"/>
        <end position="317"/>
    </location>
</feature>
<keyword evidence="2" id="KW-0472">Membrane</keyword>
<keyword evidence="4" id="KW-1185">Reference proteome</keyword>
<comment type="caution">
    <text evidence="3">The sequence shown here is derived from an EMBL/GenBank/DDBJ whole genome shotgun (WGS) entry which is preliminary data.</text>
</comment>
<dbReference type="Proteomes" id="UP000214646">
    <property type="component" value="Unassembled WGS sequence"/>
</dbReference>
<dbReference type="Pfam" id="PF13432">
    <property type="entry name" value="TPR_16"/>
    <property type="match status" value="1"/>
</dbReference>
<evidence type="ECO:0000256" key="2">
    <source>
        <dbReference type="SAM" id="Phobius"/>
    </source>
</evidence>
<keyword evidence="2" id="KW-1133">Transmembrane helix</keyword>
<feature type="transmembrane region" description="Helical" evidence="2">
    <location>
        <begin position="359"/>
        <end position="380"/>
    </location>
</feature>
<dbReference type="PROSITE" id="PS50005">
    <property type="entry name" value="TPR"/>
    <property type="match status" value="1"/>
</dbReference>
<dbReference type="InterPro" id="IPR019734">
    <property type="entry name" value="TPR_rpt"/>
</dbReference>
<dbReference type="Pfam" id="PF12895">
    <property type="entry name" value="ANAPC3"/>
    <property type="match status" value="1"/>
</dbReference>
<dbReference type="PANTHER" id="PTHR12558:SF33">
    <property type="entry name" value="BLL7664 PROTEIN"/>
    <property type="match status" value="1"/>
</dbReference>
<accession>A0A225DXP8</accession>
<dbReference type="InterPro" id="IPR011990">
    <property type="entry name" value="TPR-like_helical_dom_sf"/>
</dbReference>
<feature type="transmembrane region" description="Helical" evidence="2">
    <location>
        <begin position="386"/>
        <end position="408"/>
    </location>
</feature>
<feature type="transmembrane region" description="Helical" evidence="2">
    <location>
        <begin position="329"/>
        <end position="347"/>
    </location>
</feature>
<keyword evidence="2" id="KW-0812">Transmembrane</keyword>
<feature type="transmembrane region" description="Helical" evidence="2">
    <location>
        <begin position="222"/>
        <end position="242"/>
    </location>
</feature>
<evidence type="ECO:0000313" key="4">
    <source>
        <dbReference type="Proteomes" id="UP000214646"/>
    </source>
</evidence>
<dbReference type="OrthoDB" id="250076at2"/>
<dbReference type="PANTHER" id="PTHR12558">
    <property type="entry name" value="CELL DIVISION CYCLE 16,23,27"/>
    <property type="match status" value="1"/>
</dbReference>
<reference evidence="4" key="1">
    <citation type="submission" date="2017-06" db="EMBL/GenBank/DDBJ databases">
        <title>Genome analysis of Fimbriiglobus ruber SP5, the first member of the order Planctomycetales with confirmed chitinolytic capability.</title>
        <authorList>
            <person name="Ravin N.V."/>
            <person name="Rakitin A.L."/>
            <person name="Ivanova A.A."/>
            <person name="Beletsky A.V."/>
            <person name="Kulichevskaya I.S."/>
            <person name="Mardanov A.V."/>
            <person name="Dedysh S.N."/>
        </authorList>
    </citation>
    <scope>NUCLEOTIDE SEQUENCE [LARGE SCALE GENOMIC DNA]</scope>
    <source>
        <strain evidence="4">SP5</strain>
    </source>
</reference>
<keyword evidence="1" id="KW-0802">TPR repeat</keyword>
<evidence type="ECO:0000313" key="3">
    <source>
        <dbReference type="EMBL" id="OWK43308.1"/>
    </source>
</evidence>
<proteinExistence type="predicted"/>
<evidence type="ECO:0000256" key="1">
    <source>
        <dbReference type="PROSITE-ProRule" id="PRU00339"/>
    </source>
</evidence>
<dbReference type="RefSeq" id="WP_143393085.1">
    <property type="nucleotide sequence ID" value="NZ_NIDE01000004.1"/>
</dbReference>
<organism evidence="3 4">
    <name type="scientific">Fimbriiglobus ruber</name>
    <dbReference type="NCBI Taxonomy" id="1908690"/>
    <lineage>
        <taxon>Bacteria</taxon>
        <taxon>Pseudomonadati</taxon>
        <taxon>Planctomycetota</taxon>
        <taxon>Planctomycetia</taxon>
        <taxon>Gemmatales</taxon>
        <taxon>Gemmataceae</taxon>
        <taxon>Fimbriiglobus</taxon>
    </lineage>
</organism>